<proteinExistence type="predicted"/>
<dbReference type="EMBL" id="BNCP01000022">
    <property type="protein sequence ID" value="GIL81784.1"/>
    <property type="molecule type" value="Genomic_DNA"/>
</dbReference>
<dbReference type="AlphaFoldDB" id="A0A8J4CG15"/>
<accession>A0A8J4CG15</accession>
<feature type="non-terminal residue" evidence="1">
    <location>
        <position position="138"/>
    </location>
</feature>
<evidence type="ECO:0000313" key="2">
    <source>
        <dbReference type="Proteomes" id="UP000747110"/>
    </source>
</evidence>
<protein>
    <submittedName>
        <fullName evidence="1">Uncharacterized protein</fullName>
    </submittedName>
</protein>
<dbReference type="Proteomes" id="UP000747110">
    <property type="component" value="Unassembled WGS sequence"/>
</dbReference>
<comment type="caution">
    <text evidence="1">The sequence shown here is derived from an EMBL/GenBank/DDBJ whole genome shotgun (WGS) entry which is preliminary data.</text>
</comment>
<name>A0A8J4CG15_9CHLO</name>
<reference evidence="1" key="1">
    <citation type="journal article" date="2021" name="Proc. Natl. Acad. Sci. U.S.A.">
        <title>Three genomes in the algal genus Volvox reveal the fate of a haploid sex-determining region after a transition to homothallism.</title>
        <authorList>
            <person name="Yamamoto K."/>
            <person name="Hamaji T."/>
            <person name="Kawai-Toyooka H."/>
            <person name="Matsuzaki R."/>
            <person name="Takahashi F."/>
            <person name="Nishimura Y."/>
            <person name="Kawachi M."/>
            <person name="Noguchi H."/>
            <person name="Minakuchi Y."/>
            <person name="Umen J.G."/>
            <person name="Toyoda A."/>
            <person name="Nozaki H."/>
        </authorList>
    </citation>
    <scope>NUCLEOTIDE SEQUENCE</scope>
    <source>
        <strain evidence="1">NIES-3786</strain>
    </source>
</reference>
<keyword evidence="2" id="KW-1185">Reference proteome</keyword>
<sequence length="138" mass="15677">MFDLELFAVIQRTIGKKFTLDVDAMDDGSDRLCKLFTSPSCPFLDFDCSGHLIWLHPHPTKIYSYLQHYRKCKEFDPSTAVCAIVPATKGEFRGLLKGMTLLMTLPVGSKIYKRIHEGCEEPPPIPEPLEVWYDAPLS</sequence>
<organism evidence="1 2">
    <name type="scientific">Volvox reticuliferus</name>
    <dbReference type="NCBI Taxonomy" id="1737510"/>
    <lineage>
        <taxon>Eukaryota</taxon>
        <taxon>Viridiplantae</taxon>
        <taxon>Chlorophyta</taxon>
        <taxon>core chlorophytes</taxon>
        <taxon>Chlorophyceae</taxon>
        <taxon>CS clade</taxon>
        <taxon>Chlamydomonadales</taxon>
        <taxon>Volvocaceae</taxon>
        <taxon>Volvox</taxon>
    </lineage>
</organism>
<evidence type="ECO:0000313" key="1">
    <source>
        <dbReference type="EMBL" id="GIL81784.1"/>
    </source>
</evidence>
<gene>
    <name evidence="1" type="ORF">Vretifemale_10782</name>
</gene>